<organism evidence="3 4">
    <name type="scientific">Beggiatoa leptomitoformis</name>
    <dbReference type="NCBI Taxonomy" id="288004"/>
    <lineage>
        <taxon>Bacteria</taxon>
        <taxon>Pseudomonadati</taxon>
        <taxon>Pseudomonadota</taxon>
        <taxon>Gammaproteobacteria</taxon>
        <taxon>Thiotrichales</taxon>
        <taxon>Thiotrichaceae</taxon>
        <taxon>Beggiatoa</taxon>
    </lineage>
</organism>
<evidence type="ECO:0000259" key="2">
    <source>
        <dbReference type="Pfam" id="PF00582"/>
    </source>
</evidence>
<dbReference type="EMBL" id="CP018889">
    <property type="protein sequence ID" value="AUI69232.2"/>
    <property type="molecule type" value="Genomic_DNA"/>
</dbReference>
<dbReference type="InterPro" id="IPR014729">
    <property type="entry name" value="Rossmann-like_a/b/a_fold"/>
</dbReference>
<comment type="similarity">
    <text evidence="1">Belongs to the universal stress protein A family.</text>
</comment>
<dbReference type="PRINTS" id="PR01438">
    <property type="entry name" value="UNVRSLSTRESS"/>
</dbReference>
<evidence type="ECO:0000313" key="3">
    <source>
        <dbReference type="EMBL" id="AUI69232.2"/>
    </source>
</evidence>
<dbReference type="InterPro" id="IPR006015">
    <property type="entry name" value="Universal_stress_UspA"/>
</dbReference>
<accession>A0A2N9YFH1</accession>
<evidence type="ECO:0000313" key="4">
    <source>
        <dbReference type="Proteomes" id="UP000234271"/>
    </source>
</evidence>
<dbReference type="PANTHER" id="PTHR46268">
    <property type="entry name" value="STRESS RESPONSE PROTEIN NHAX"/>
    <property type="match status" value="1"/>
</dbReference>
<dbReference type="STRING" id="288004.AL038_12935"/>
<dbReference type="PANTHER" id="PTHR46268:SF6">
    <property type="entry name" value="UNIVERSAL STRESS PROTEIN UP12"/>
    <property type="match status" value="1"/>
</dbReference>
<keyword evidence="4" id="KW-1185">Reference proteome</keyword>
<dbReference type="InterPro" id="IPR006016">
    <property type="entry name" value="UspA"/>
</dbReference>
<dbReference type="SUPFAM" id="SSF52402">
    <property type="entry name" value="Adenine nucleotide alpha hydrolases-like"/>
    <property type="match status" value="1"/>
</dbReference>
<dbReference type="CDD" id="cd00293">
    <property type="entry name" value="USP-like"/>
    <property type="match status" value="1"/>
</dbReference>
<gene>
    <name evidence="3" type="ORF">BLE401_11340</name>
</gene>
<evidence type="ECO:0000256" key="1">
    <source>
        <dbReference type="ARBA" id="ARBA00008791"/>
    </source>
</evidence>
<reference evidence="4" key="1">
    <citation type="submission" date="2016-12" db="EMBL/GenBank/DDBJ databases">
        <title>Complete Genome Sequence of Beggiatoa leptomitiformis D-401.</title>
        <authorList>
            <person name="Fomenkov A."/>
            <person name="Vincze T."/>
            <person name="Grabovich M."/>
            <person name="Anton B.P."/>
            <person name="Dubinina G."/>
            <person name="Orlova M."/>
            <person name="Belousova E."/>
            <person name="Roberts R.J."/>
        </authorList>
    </citation>
    <scope>NUCLEOTIDE SEQUENCE [LARGE SCALE GENOMIC DNA]</scope>
    <source>
        <strain evidence="4">D-401</strain>
    </source>
</reference>
<name>A0A2N9YFH1_9GAMM</name>
<feature type="domain" description="UspA" evidence="2">
    <location>
        <begin position="6"/>
        <end position="153"/>
    </location>
</feature>
<dbReference type="Gene3D" id="3.40.50.620">
    <property type="entry name" value="HUPs"/>
    <property type="match status" value="1"/>
</dbReference>
<dbReference type="Pfam" id="PF00582">
    <property type="entry name" value="Usp"/>
    <property type="match status" value="1"/>
</dbReference>
<proteinExistence type="inferred from homology"/>
<dbReference type="AlphaFoldDB" id="A0A2N9YFH1"/>
<protein>
    <recommendedName>
        <fullName evidence="2">UspA domain-containing protein</fullName>
    </recommendedName>
</protein>
<sequence>MTREKMITNILVAIDGSEHALKAFDLACDFAVKYAAQITAIYVIENFEIPPELRHFAEVEHLSTDAYTLHYKVISENVTSKAKKLALEKGVSDLKTIILEGNPAHKILEFAENNAIDTIIMGSRGLGTFKGFIQGSVSNKVSHLARCTCISVK</sequence>
<dbReference type="Proteomes" id="UP000234271">
    <property type="component" value="Chromosome"/>
</dbReference>